<dbReference type="Gene3D" id="1.10.10.10">
    <property type="entry name" value="Winged helix-like DNA-binding domain superfamily/Winged helix DNA-binding domain"/>
    <property type="match status" value="1"/>
</dbReference>
<keyword evidence="3" id="KW-0805">Transcription regulation</keyword>
<dbReference type="InterPro" id="IPR036388">
    <property type="entry name" value="WH-like_DNA-bd_sf"/>
</dbReference>
<reference evidence="11" key="1">
    <citation type="journal article" date="2018" name="Sci. Rep.">
        <title>Lignite coal burning seam in the remote Altai Mountains harbors a hydrogen-driven thermophilic microbial community.</title>
        <authorList>
            <person name="Kadnikov V.V."/>
            <person name="Mardanov A.V."/>
            <person name="Ivasenko D.A."/>
            <person name="Antsiferov D.V."/>
            <person name="Beletsky A.V."/>
            <person name="Karnachuk O.V."/>
            <person name="Ravin N.V."/>
        </authorList>
    </citation>
    <scope>NUCLEOTIDE SEQUENCE [LARGE SCALE GENOMIC DNA]</scope>
</reference>
<evidence type="ECO:0000256" key="2">
    <source>
        <dbReference type="ARBA" id="ARBA00023012"/>
    </source>
</evidence>
<dbReference type="CDD" id="cd00383">
    <property type="entry name" value="trans_reg_C"/>
    <property type="match status" value="1"/>
</dbReference>
<keyword evidence="2" id="KW-0902">Two-component regulatory system</keyword>
<dbReference type="EMBL" id="PEBX01000010">
    <property type="protein sequence ID" value="PTQ57273.1"/>
    <property type="molecule type" value="Genomic_DNA"/>
</dbReference>
<proteinExistence type="predicted"/>
<feature type="domain" description="Response regulatory" evidence="8">
    <location>
        <begin position="3"/>
        <end position="119"/>
    </location>
</feature>
<dbReference type="PROSITE" id="PS51755">
    <property type="entry name" value="OMPR_PHOB"/>
    <property type="match status" value="1"/>
</dbReference>
<dbReference type="GO" id="GO:0032993">
    <property type="term" value="C:protein-DNA complex"/>
    <property type="evidence" value="ECO:0007669"/>
    <property type="project" value="TreeGrafter"/>
</dbReference>
<dbReference type="InterPro" id="IPR001789">
    <property type="entry name" value="Sig_transdc_resp-reg_receiver"/>
</dbReference>
<name>A0A2R6Y3N5_9BACL</name>
<dbReference type="Pfam" id="PF00072">
    <property type="entry name" value="Response_reg"/>
    <property type="match status" value="1"/>
</dbReference>
<dbReference type="GO" id="GO:0000156">
    <property type="term" value="F:phosphorelay response regulator activity"/>
    <property type="evidence" value="ECO:0007669"/>
    <property type="project" value="TreeGrafter"/>
</dbReference>
<sequence length="255" mass="28888">MATIFIVDDEPKLLEMISSYLIHEGYTVFTESDATKVIDRIHAEQPDLIILDVLMPGMNGFDLLKRIRQMHQTSLVPVLMLTAKSEEADKVLGLELGADDYLTKPFGMRELLARIRALLRRGQLLVKTHVGVGQNASFVTGEPNNEDLRQKEGGQEEVLFVGALRLYPERLGLYKNGEPINLTPTEFKILETLMRHPGRVYTRMQLLEKLGDAYIGYDRVLDTHISNLRKKVEDTPQNPKYILTVYGVGYKMGQG</sequence>
<feature type="DNA-binding region" description="OmpR/PhoB-type" evidence="7">
    <location>
        <begin position="156"/>
        <end position="254"/>
    </location>
</feature>
<evidence type="ECO:0000313" key="11">
    <source>
        <dbReference type="Proteomes" id="UP000244338"/>
    </source>
</evidence>
<keyword evidence="1 6" id="KW-0597">Phosphoprotein</keyword>
<evidence type="ECO:0000256" key="5">
    <source>
        <dbReference type="ARBA" id="ARBA00023163"/>
    </source>
</evidence>
<dbReference type="SUPFAM" id="SSF46894">
    <property type="entry name" value="C-terminal effector domain of the bipartite response regulators"/>
    <property type="match status" value="1"/>
</dbReference>
<organism evidence="10 11">
    <name type="scientific">Candidatus Carbonibacillus altaicus</name>
    <dbReference type="NCBI Taxonomy" id="2163959"/>
    <lineage>
        <taxon>Bacteria</taxon>
        <taxon>Bacillati</taxon>
        <taxon>Bacillota</taxon>
        <taxon>Bacilli</taxon>
        <taxon>Bacillales</taxon>
        <taxon>Candidatus Carbonibacillus</taxon>
    </lineage>
</organism>
<dbReference type="GO" id="GO:0006355">
    <property type="term" value="P:regulation of DNA-templated transcription"/>
    <property type="evidence" value="ECO:0007669"/>
    <property type="project" value="InterPro"/>
</dbReference>
<dbReference type="InterPro" id="IPR039420">
    <property type="entry name" value="WalR-like"/>
</dbReference>
<accession>A0A2R6Y3N5</accession>
<dbReference type="SMART" id="SM00448">
    <property type="entry name" value="REC"/>
    <property type="match status" value="1"/>
</dbReference>
<dbReference type="SMART" id="SM00862">
    <property type="entry name" value="Trans_reg_C"/>
    <property type="match status" value="1"/>
</dbReference>
<evidence type="ECO:0000256" key="6">
    <source>
        <dbReference type="PROSITE-ProRule" id="PRU00169"/>
    </source>
</evidence>
<feature type="modified residue" description="4-aspartylphosphate" evidence="6">
    <location>
        <position position="52"/>
    </location>
</feature>
<dbReference type="Pfam" id="PF00486">
    <property type="entry name" value="Trans_reg_C"/>
    <property type="match status" value="1"/>
</dbReference>
<dbReference type="GO" id="GO:0005829">
    <property type="term" value="C:cytosol"/>
    <property type="evidence" value="ECO:0007669"/>
    <property type="project" value="TreeGrafter"/>
</dbReference>
<dbReference type="InterPro" id="IPR011006">
    <property type="entry name" value="CheY-like_superfamily"/>
</dbReference>
<evidence type="ECO:0000256" key="3">
    <source>
        <dbReference type="ARBA" id="ARBA00023015"/>
    </source>
</evidence>
<evidence type="ECO:0000256" key="7">
    <source>
        <dbReference type="PROSITE-ProRule" id="PRU01091"/>
    </source>
</evidence>
<protein>
    <submittedName>
        <fullName evidence="10">DNA-binding response regulator</fullName>
    </submittedName>
</protein>
<gene>
    <name evidence="10" type="ORF">BSOLF_2038</name>
</gene>
<dbReference type="PANTHER" id="PTHR48111">
    <property type="entry name" value="REGULATOR OF RPOS"/>
    <property type="match status" value="1"/>
</dbReference>
<dbReference type="PANTHER" id="PTHR48111:SF1">
    <property type="entry name" value="TWO-COMPONENT RESPONSE REGULATOR ORR33"/>
    <property type="match status" value="1"/>
</dbReference>
<dbReference type="GO" id="GO:0000976">
    <property type="term" value="F:transcription cis-regulatory region binding"/>
    <property type="evidence" value="ECO:0007669"/>
    <property type="project" value="TreeGrafter"/>
</dbReference>
<dbReference type="Gene3D" id="3.40.50.2300">
    <property type="match status" value="1"/>
</dbReference>
<keyword evidence="5" id="KW-0804">Transcription</keyword>
<dbReference type="SUPFAM" id="SSF52172">
    <property type="entry name" value="CheY-like"/>
    <property type="match status" value="1"/>
</dbReference>
<evidence type="ECO:0000313" key="10">
    <source>
        <dbReference type="EMBL" id="PTQ57273.1"/>
    </source>
</evidence>
<dbReference type="InterPro" id="IPR001867">
    <property type="entry name" value="OmpR/PhoB-type_DNA-bd"/>
</dbReference>
<evidence type="ECO:0000259" key="9">
    <source>
        <dbReference type="PROSITE" id="PS51755"/>
    </source>
</evidence>
<feature type="domain" description="OmpR/PhoB-type" evidence="9">
    <location>
        <begin position="156"/>
        <end position="254"/>
    </location>
</feature>
<keyword evidence="4 7" id="KW-0238">DNA-binding</keyword>
<dbReference type="AlphaFoldDB" id="A0A2R6Y3N5"/>
<dbReference type="InterPro" id="IPR016032">
    <property type="entry name" value="Sig_transdc_resp-reg_C-effctor"/>
</dbReference>
<evidence type="ECO:0000256" key="4">
    <source>
        <dbReference type="ARBA" id="ARBA00023125"/>
    </source>
</evidence>
<evidence type="ECO:0000256" key="1">
    <source>
        <dbReference type="ARBA" id="ARBA00022553"/>
    </source>
</evidence>
<dbReference type="Gene3D" id="6.10.250.690">
    <property type="match status" value="1"/>
</dbReference>
<dbReference type="PROSITE" id="PS50110">
    <property type="entry name" value="RESPONSE_REGULATORY"/>
    <property type="match status" value="1"/>
</dbReference>
<dbReference type="Proteomes" id="UP000244338">
    <property type="component" value="Unassembled WGS sequence"/>
</dbReference>
<comment type="caution">
    <text evidence="10">The sequence shown here is derived from an EMBL/GenBank/DDBJ whole genome shotgun (WGS) entry which is preliminary data.</text>
</comment>
<evidence type="ECO:0000259" key="8">
    <source>
        <dbReference type="PROSITE" id="PS50110"/>
    </source>
</evidence>